<organism evidence="2 3">
    <name type="scientific">Corynebacterium macginleyi</name>
    <dbReference type="NCBI Taxonomy" id="38290"/>
    <lineage>
        <taxon>Bacteria</taxon>
        <taxon>Bacillati</taxon>
        <taxon>Actinomycetota</taxon>
        <taxon>Actinomycetes</taxon>
        <taxon>Mycobacteriales</taxon>
        <taxon>Corynebacteriaceae</taxon>
        <taxon>Corynebacterium</taxon>
    </lineage>
</organism>
<feature type="transmembrane region" description="Helical" evidence="1">
    <location>
        <begin position="35"/>
        <end position="58"/>
    </location>
</feature>
<comment type="caution">
    <text evidence="2">The sequence shown here is derived from an EMBL/GenBank/DDBJ whole genome shotgun (WGS) entry which is preliminary data.</text>
</comment>
<accession>A0A3M0GRG0</accession>
<dbReference type="EMBL" id="REGC01000002">
    <property type="protein sequence ID" value="RMB63779.1"/>
    <property type="molecule type" value="Genomic_DNA"/>
</dbReference>
<proteinExistence type="predicted"/>
<evidence type="ECO:0000313" key="2">
    <source>
        <dbReference type="EMBL" id="RMB63779.1"/>
    </source>
</evidence>
<protein>
    <submittedName>
        <fullName evidence="2">Uncharacterized protein</fullName>
    </submittedName>
</protein>
<dbReference type="AlphaFoldDB" id="A0A3M0GRG0"/>
<sequence>MPALASLPLGAYYFPYLLSAKDRFDRALLRYDAWYVVLVAVLLALGTVLLAGMAVWCVTKGHGKFTGHWKWVKWGFSVSMECQR</sequence>
<name>A0A3M0GRG0_9CORY</name>
<keyword evidence="1" id="KW-1133">Transmembrane helix</keyword>
<keyword evidence="1" id="KW-0472">Membrane</keyword>
<gene>
    <name evidence="2" type="ORF">D9543_02915</name>
</gene>
<keyword evidence="1" id="KW-0812">Transmembrane</keyword>
<dbReference type="Proteomes" id="UP000270649">
    <property type="component" value="Unassembled WGS sequence"/>
</dbReference>
<evidence type="ECO:0000256" key="1">
    <source>
        <dbReference type="SAM" id="Phobius"/>
    </source>
</evidence>
<reference evidence="2 3" key="1">
    <citation type="submission" date="2018-10" db="EMBL/GenBank/DDBJ databases">
        <title>Corynebacterium macginleyi genome sequencing and assembly of the type strain and two clinical samples.</title>
        <authorList>
            <person name="Bernier A.-M."/>
            <person name="Bernard K."/>
        </authorList>
    </citation>
    <scope>NUCLEOTIDE SEQUENCE [LARGE SCALE GENOMIC DNA]</scope>
    <source>
        <strain evidence="2 3">NML 120205</strain>
    </source>
</reference>
<evidence type="ECO:0000313" key="3">
    <source>
        <dbReference type="Proteomes" id="UP000270649"/>
    </source>
</evidence>